<dbReference type="PANTHER" id="PTHR48102">
    <property type="entry name" value="ATP-DEPENDENT CLP PROTEASE ATP-BINDING SUBUNIT CLPX-LIKE, MITOCHONDRIAL-RELATED"/>
    <property type="match status" value="1"/>
</dbReference>
<keyword evidence="2" id="KW-0067">ATP-binding</keyword>
<dbReference type="AlphaFoldDB" id="A0AAI9NX14"/>
<dbReference type="InterPro" id="IPR019489">
    <property type="entry name" value="Clp_ATPase_C"/>
</dbReference>
<dbReference type="Gene3D" id="3.40.50.300">
    <property type="entry name" value="P-loop containing nucleotide triphosphate hydrolases"/>
    <property type="match status" value="1"/>
</dbReference>
<dbReference type="SUPFAM" id="SSF52540">
    <property type="entry name" value="P-loop containing nucleoside triphosphate hydrolases"/>
    <property type="match status" value="1"/>
</dbReference>
<accession>A0AAI9NX14</accession>
<proteinExistence type="predicted"/>
<dbReference type="InterPro" id="IPR050052">
    <property type="entry name" value="ATP-dep_Clp_protease_ClpX"/>
</dbReference>
<dbReference type="SMART" id="SM00382">
    <property type="entry name" value="AAA"/>
    <property type="match status" value="1"/>
</dbReference>
<dbReference type="Pfam" id="PF00004">
    <property type="entry name" value="AAA"/>
    <property type="match status" value="1"/>
</dbReference>
<evidence type="ECO:0000256" key="1">
    <source>
        <dbReference type="ARBA" id="ARBA00022741"/>
    </source>
</evidence>
<dbReference type="GO" id="GO:0051603">
    <property type="term" value="P:proteolysis involved in protein catabolic process"/>
    <property type="evidence" value="ECO:0007669"/>
    <property type="project" value="TreeGrafter"/>
</dbReference>
<name>A0AAI9NX14_9FIRM</name>
<keyword evidence="1" id="KW-0547">Nucleotide-binding</keyword>
<reference evidence="5" key="1">
    <citation type="submission" date="2020-06" db="EMBL/GenBank/DDBJ databases">
        <title>Characterization of fructooligosaccharide metabolism and fructooligosaccharide-degrading enzymes in human commensal butyrate producers.</title>
        <authorList>
            <person name="Tanno H."/>
            <person name="Fujii T."/>
            <person name="Hirano K."/>
            <person name="Maeno S."/>
            <person name="Tonozuka T."/>
            <person name="Sakamoto M."/>
            <person name="Ohkuma M."/>
            <person name="Tochio T."/>
            <person name="Endo A."/>
        </authorList>
    </citation>
    <scope>NUCLEOTIDE SEQUENCE</scope>
    <source>
        <strain evidence="5">JCM 31265</strain>
    </source>
</reference>
<evidence type="ECO:0000256" key="2">
    <source>
        <dbReference type="ARBA" id="ARBA00022840"/>
    </source>
</evidence>
<organism evidence="5 6">
    <name type="scientific">Coprococcus eutactus</name>
    <dbReference type="NCBI Taxonomy" id="33043"/>
    <lineage>
        <taxon>Bacteria</taxon>
        <taxon>Bacillati</taxon>
        <taxon>Bacillota</taxon>
        <taxon>Clostridia</taxon>
        <taxon>Lachnospirales</taxon>
        <taxon>Lachnospiraceae</taxon>
        <taxon>Coprococcus</taxon>
    </lineage>
</organism>
<dbReference type="PROSITE" id="PS00039">
    <property type="entry name" value="DEAD_ATP_HELICASE"/>
    <property type="match status" value="1"/>
</dbReference>
<dbReference type="InterPro" id="IPR027417">
    <property type="entry name" value="P-loop_NTPase"/>
</dbReference>
<dbReference type="InterPro" id="IPR000629">
    <property type="entry name" value="RNA-helicase_DEAD-box_CS"/>
</dbReference>
<sequence length="461" mass="52033">MDITNMKELYAELIKAAGRGFRNRSITNPAVDFTKRAKAGVCDSMTDEEYYEELDKVEELNRVWQHKTSKTVGELLLTALENLNIRDEDVEDISATLMCAYSRTDQESIPCDSDVSERVSDIIFGNHHDRRTDGETEEIEEDILYEDEIPSEASGQVSHILSSPARIYKYLDRNVYGQKEAKRAAAMLLWNHVNGRRQNVLFAGPTGCGKTEIFRQLAKLYSNIVIHNATSLTGTGWKGNTKVRNLFDVVPQDKMGHLIIVLDEADKMFEDADDRHYSYIVQNELLKVLEGDMVHFDGNPSNSEPALDIDTSNVSFVFLGSFDSMVRAKDVAVNKSRAIGFGAVSSDESFDGYRSTFTQEDLVQYANVRSEVAGRIGTIVQLNEMTEDDFYAILNAKGISPVDKIADYYGVRLKMSANAKHKLAKQAAENRMGVRFIRSQLQRKLDDELFEDCNRTEYTIA</sequence>
<feature type="domain" description="AAA+ ATPase" evidence="4">
    <location>
        <begin position="196"/>
        <end position="322"/>
    </location>
</feature>
<protein>
    <recommendedName>
        <fullName evidence="4">AAA+ ATPase domain-containing protein</fullName>
    </recommendedName>
</protein>
<evidence type="ECO:0000259" key="4">
    <source>
        <dbReference type="SMART" id="SM00382"/>
    </source>
</evidence>
<dbReference type="RefSeq" id="WP_055222540.1">
    <property type="nucleotide sequence ID" value="NZ_BLYL01000001.1"/>
</dbReference>
<comment type="caution">
    <text evidence="5">The sequence shown here is derived from an EMBL/GenBank/DDBJ whole genome shotgun (WGS) entry which is preliminary data.</text>
</comment>
<keyword evidence="3" id="KW-0143">Chaperone</keyword>
<dbReference type="Pfam" id="PF10431">
    <property type="entry name" value="ClpB_D2-small"/>
    <property type="match status" value="1"/>
</dbReference>
<dbReference type="GO" id="GO:0016887">
    <property type="term" value="F:ATP hydrolysis activity"/>
    <property type="evidence" value="ECO:0007669"/>
    <property type="project" value="InterPro"/>
</dbReference>
<dbReference type="InterPro" id="IPR003593">
    <property type="entry name" value="AAA+_ATPase"/>
</dbReference>
<dbReference type="EMBL" id="BLYL01000001">
    <property type="protein sequence ID" value="GFO93003.1"/>
    <property type="molecule type" value="Genomic_DNA"/>
</dbReference>
<evidence type="ECO:0000313" key="6">
    <source>
        <dbReference type="Proteomes" id="UP000660047"/>
    </source>
</evidence>
<gene>
    <name evidence="5" type="ORF">COEU31_00490</name>
</gene>
<dbReference type="PANTHER" id="PTHR48102:SF7">
    <property type="entry name" value="ATP-DEPENDENT CLP PROTEASE ATP-BINDING SUBUNIT CLPX-LIKE, MITOCHONDRIAL"/>
    <property type="match status" value="1"/>
</dbReference>
<evidence type="ECO:0000313" key="5">
    <source>
        <dbReference type="EMBL" id="GFO93003.1"/>
    </source>
</evidence>
<dbReference type="GO" id="GO:0005524">
    <property type="term" value="F:ATP binding"/>
    <property type="evidence" value="ECO:0007669"/>
    <property type="project" value="UniProtKB-KW"/>
</dbReference>
<dbReference type="InterPro" id="IPR003959">
    <property type="entry name" value="ATPase_AAA_core"/>
</dbReference>
<evidence type="ECO:0000256" key="3">
    <source>
        <dbReference type="ARBA" id="ARBA00023186"/>
    </source>
</evidence>
<dbReference type="Proteomes" id="UP000660047">
    <property type="component" value="Unassembled WGS sequence"/>
</dbReference>